<dbReference type="Proteomes" id="UP001597192">
    <property type="component" value="Unassembled WGS sequence"/>
</dbReference>
<reference evidence="4" key="1">
    <citation type="journal article" date="2019" name="Int. J. Syst. Evol. Microbiol.">
        <title>The Global Catalogue of Microorganisms (GCM) 10K type strain sequencing project: providing services to taxonomists for standard genome sequencing and annotation.</title>
        <authorList>
            <consortium name="The Broad Institute Genomics Platform"/>
            <consortium name="The Broad Institute Genome Sequencing Center for Infectious Disease"/>
            <person name="Wu L."/>
            <person name="Ma J."/>
        </authorList>
    </citation>
    <scope>NUCLEOTIDE SEQUENCE [LARGE SCALE GENOMIC DNA]</scope>
    <source>
        <strain evidence="4">CCM 8947</strain>
    </source>
</reference>
<dbReference type="Pfam" id="PF12732">
    <property type="entry name" value="YtxH"/>
    <property type="match status" value="1"/>
</dbReference>
<feature type="compositionally biased region" description="Acidic residues" evidence="1">
    <location>
        <begin position="130"/>
        <end position="163"/>
    </location>
</feature>
<organism evidence="3 4">
    <name type="scientific">Lacticaseibacillus yichunensis</name>
    <dbReference type="NCBI Taxonomy" id="2486015"/>
    <lineage>
        <taxon>Bacteria</taxon>
        <taxon>Bacillati</taxon>
        <taxon>Bacillota</taxon>
        <taxon>Bacilli</taxon>
        <taxon>Lactobacillales</taxon>
        <taxon>Lactobacillaceae</taxon>
        <taxon>Lacticaseibacillus</taxon>
    </lineage>
</organism>
<feature type="signal peptide" evidence="2">
    <location>
        <begin position="1"/>
        <end position="20"/>
    </location>
</feature>
<keyword evidence="4" id="KW-1185">Reference proteome</keyword>
<protein>
    <submittedName>
        <fullName evidence="3">YtxH domain-containing protein</fullName>
    </submittedName>
</protein>
<evidence type="ECO:0000256" key="2">
    <source>
        <dbReference type="SAM" id="SignalP"/>
    </source>
</evidence>
<feature type="chain" id="PRO_5045418930" evidence="2">
    <location>
        <begin position="21"/>
        <end position="163"/>
    </location>
</feature>
<dbReference type="EMBL" id="JBHTOG010000003">
    <property type="protein sequence ID" value="MFD1431315.1"/>
    <property type="molecule type" value="Genomic_DNA"/>
</dbReference>
<evidence type="ECO:0000313" key="4">
    <source>
        <dbReference type="Proteomes" id="UP001597192"/>
    </source>
</evidence>
<dbReference type="RefSeq" id="WP_125696578.1">
    <property type="nucleotide sequence ID" value="NZ_JBHTOG010000003.1"/>
</dbReference>
<gene>
    <name evidence="3" type="ORF">ACFQ47_01150</name>
</gene>
<proteinExistence type="predicted"/>
<evidence type="ECO:0000313" key="3">
    <source>
        <dbReference type="EMBL" id="MFD1431315.1"/>
    </source>
</evidence>
<accession>A0ABW4CNY8</accession>
<sequence>MANKGHFFLGFVFGAASALAATYLLTPQTSDELKAKFAEKKEALADRAADYYDYAKDATTEWRDSATNFVGDMKEKAKKKQTEGLADYDGATQALKDELTDTPDAPASDDFDDIVLDGKSAFAQAKDDFTAEADAAEATDESADSTAPAEDDTPAADQSETQD</sequence>
<keyword evidence="2" id="KW-0732">Signal</keyword>
<dbReference type="InterPro" id="IPR024623">
    <property type="entry name" value="YtxH"/>
</dbReference>
<name>A0ABW4CNY8_9LACO</name>
<feature type="region of interest" description="Disordered" evidence="1">
    <location>
        <begin position="127"/>
        <end position="163"/>
    </location>
</feature>
<comment type="caution">
    <text evidence="3">The sequence shown here is derived from an EMBL/GenBank/DDBJ whole genome shotgun (WGS) entry which is preliminary data.</text>
</comment>
<evidence type="ECO:0000256" key="1">
    <source>
        <dbReference type="SAM" id="MobiDB-lite"/>
    </source>
</evidence>